<evidence type="ECO:0000259" key="2">
    <source>
        <dbReference type="PROSITE" id="PS50994"/>
    </source>
</evidence>
<dbReference type="FunFam" id="3.30.420.10:FF:000269">
    <property type="entry name" value="Uncharacterized protein"/>
    <property type="match status" value="1"/>
</dbReference>
<feature type="compositionally biased region" description="Acidic residues" evidence="1">
    <location>
        <begin position="310"/>
        <end position="321"/>
    </location>
</feature>
<name>A0AAX7TV04_ASTCA</name>
<dbReference type="Ensembl" id="ENSACLT00000092564.1">
    <property type="protein sequence ID" value="ENSACLP00000060310.1"/>
    <property type="gene ID" value="ENSACLG00000039968.1"/>
</dbReference>
<proteinExistence type="predicted"/>
<organism evidence="3 4">
    <name type="scientific">Astatotilapia calliptera</name>
    <name type="common">Eastern happy</name>
    <name type="synonym">Chromis callipterus</name>
    <dbReference type="NCBI Taxonomy" id="8154"/>
    <lineage>
        <taxon>Eukaryota</taxon>
        <taxon>Metazoa</taxon>
        <taxon>Chordata</taxon>
        <taxon>Craniata</taxon>
        <taxon>Vertebrata</taxon>
        <taxon>Euteleostomi</taxon>
        <taxon>Actinopterygii</taxon>
        <taxon>Neopterygii</taxon>
        <taxon>Teleostei</taxon>
        <taxon>Neoteleostei</taxon>
        <taxon>Acanthomorphata</taxon>
        <taxon>Ovalentaria</taxon>
        <taxon>Cichlomorphae</taxon>
        <taxon>Cichliformes</taxon>
        <taxon>Cichlidae</taxon>
        <taxon>African cichlids</taxon>
        <taxon>Pseudocrenilabrinae</taxon>
        <taxon>Haplochromini</taxon>
        <taxon>Astatotilapia</taxon>
    </lineage>
</organism>
<dbReference type="InterPro" id="IPR050951">
    <property type="entry name" value="Retrovirus_Pol_polyprotein"/>
</dbReference>
<dbReference type="Gene3D" id="3.30.420.10">
    <property type="entry name" value="Ribonuclease H-like superfamily/Ribonuclease H"/>
    <property type="match status" value="1"/>
</dbReference>
<dbReference type="InterPro" id="IPR001584">
    <property type="entry name" value="Integrase_cat-core"/>
</dbReference>
<evidence type="ECO:0000313" key="4">
    <source>
        <dbReference type="Proteomes" id="UP000265100"/>
    </source>
</evidence>
<sequence>MDYLSVEPDNRDTRNILVITDHFTKFAVAVPTKDQKSRTIAKALWENFIVHYGFPSRLLSDQGRDFESHTIKELCALIGADKIRTTPYHPRGNPVERFNRTLLDMLGTLEEEDKSHWRDFVKPLVHAYNCTRNDTTGFSPYELMFGRQPRLPIDLVLGIQPENANHKSHSEYVNNLRQRLEESYTLAAKNSQKIGERNKVRFDKRIRVAELCAGDRVLVRNMSIRGKHKISDRWEQKVHVVVKRINDGPVYVVEPELGDGPKRTLHRDLLLPCGFLPVEEMAGSRSHGPSKGKKPRNKAEREVQSSDNPDGQEDEVYSDED</sequence>
<keyword evidence="4" id="KW-1185">Reference proteome</keyword>
<dbReference type="GO" id="GO:0003676">
    <property type="term" value="F:nucleic acid binding"/>
    <property type="evidence" value="ECO:0007669"/>
    <property type="project" value="InterPro"/>
</dbReference>
<dbReference type="PANTHER" id="PTHR37984">
    <property type="entry name" value="PROTEIN CBG26694"/>
    <property type="match status" value="1"/>
</dbReference>
<dbReference type="PROSITE" id="PS50994">
    <property type="entry name" value="INTEGRASE"/>
    <property type="match status" value="1"/>
</dbReference>
<reference evidence="3" key="2">
    <citation type="submission" date="2025-08" db="UniProtKB">
        <authorList>
            <consortium name="Ensembl"/>
        </authorList>
    </citation>
    <scope>IDENTIFICATION</scope>
</reference>
<feature type="domain" description="Integrase catalytic" evidence="2">
    <location>
        <begin position="1"/>
        <end position="148"/>
    </location>
</feature>
<feature type="region of interest" description="Disordered" evidence="1">
    <location>
        <begin position="280"/>
        <end position="321"/>
    </location>
</feature>
<protein>
    <recommendedName>
        <fullName evidence="2">Integrase catalytic domain-containing protein</fullName>
    </recommendedName>
</protein>
<dbReference type="SUPFAM" id="SSF53098">
    <property type="entry name" value="Ribonuclease H-like"/>
    <property type="match status" value="1"/>
</dbReference>
<evidence type="ECO:0000256" key="1">
    <source>
        <dbReference type="SAM" id="MobiDB-lite"/>
    </source>
</evidence>
<dbReference type="InterPro" id="IPR012337">
    <property type="entry name" value="RNaseH-like_sf"/>
</dbReference>
<dbReference type="InterPro" id="IPR036397">
    <property type="entry name" value="RNaseH_sf"/>
</dbReference>
<dbReference type="GeneTree" id="ENSGT01000000214408"/>
<dbReference type="PANTHER" id="PTHR37984:SF15">
    <property type="entry name" value="INTEGRASE CATALYTIC DOMAIN-CONTAINING PROTEIN"/>
    <property type="match status" value="1"/>
</dbReference>
<dbReference type="Proteomes" id="UP000265100">
    <property type="component" value="Chromosome 1"/>
</dbReference>
<dbReference type="AlphaFoldDB" id="A0AAX7TV04"/>
<dbReference type="GO" id="GO:0015074">
    <property type="term" value="P:DNA integration"/>
    <property type="evidence" value="ECO:0007669"/>
    <property type="project" value="InterPro"/>
</dbReference>
<reference evidence="3" key="1">
    <citation type="submission" date="2018-05" db="EMBL/GenBank/DDBJ databases">
        <authorList>
            <person name="Datahose"/>
        </authorList>
    </citation>
    <scope>NUCLEOTIDE SEQUENCE</scope>
</reference>
<evidence type="ECO:0000313" key="3">
    <source>
        <dbReference type="Ensembl" id="ENSACLP00000060310.1"/>
    </source>
</evidence>
<dbReference type="Pfam" id="PF00665">
    <property type="entry name" value="rve"/>
    <property type="match status" value="1"/>
</dbReference>
<accession>A0AAX7TV04</accession>
<reference evidence="3" key="3">
    <citation type="submission" date="2025-09" db="UniProtKB">
        <authorList>
            <consortium name="Ensembl"/>
        </authorList>
    </citation>
    <scope>IDENTIFICATION</scope>
</reference>